<gene>
    <name evidence="1" type="ORF">CYMTET_25163</name>
</gene>
<dbReference type="AlphaFoldDB" id="A0AAE0KZI1"/>
<dbReference type="EMBL" id="LGRX02013369">
    <property type="protein sequence ID" value="KAK3266195.1"/>
    <property type="molecule type" value="Genomic_DNA"/>
</dbReference>
<accession>A0AAE0KZI1</accession>
<protein>
    <submittedName>
        <fullName evidence="1">Uncharacterized protein</fullName>
    </submittedName>
</protein>
<sequence>LVDHMLAMGDELRSICVANASTWEPEMSIRNLHNKQADVAPELQFQLHNVLEHAVELESLLEPQGMMRPKYMQLLHTMTGKTLASPVRSEVPPESPATPVSFKAIPVNKRAHWAQGLCCLWAHAQGSLA</sequence>
<keyword evidence="2" id="KW-1185">Reference proteome</keyword>
<feature type="non-terminal residue" evidence="1">
    <location>
        <position position="1"/>
    </location>
</feature>
<evidence type="ECO:0000313" key="2">
    <source>
        <dbReference type="Proteomes" id="UP001190700"/>
    </source>
</evidence>
<reference evidence="1 2" key="1">
    <citation type="journal article" date="2015" name="Genome Biol. Evol.">
        <title>Comparative Genomics of a Bacterivorous Green Alga Reveals Evolutionary Causalities and Consequences of Phago-Mixotrophic Mode of Nutrition.</title>
        <authorList>
            <person name="Burns J.A."/>
            <person name="Paasch A."/>
            <person name="Narechania A."/>
            <person name="Kim E."/>
        </authorList>
    </citation>
    <scope>NUCLEOTIDE SEQUENCE [LARGE SCALE GENOMIC DNA]</scope>
    <source>
        <strain evidence="1 2">PLY_AMNH</strain>
    </source>
</reference>
<dbReference type="Proteomes" id="UP001190700">
    <property type="component" value="Unassembled WGS sequence"/>
</dbReference>
<name>A0AAE0KZI1_9CHLO</name>
<organism evidence="1 2">
    <name type="scientific">Cymbomonas tetramitiformis</name>
    <dbReference type="NCBI Taxonomy" id="36881"/>
    <lineage>
        <taxon>Eukaryota</taxon>
        <taxon>Viridiplantae</taxon>
        <taxon>Chlorophyta</taxon>
        <taxon>Pyramimonadophyceae</taxon>
        <taxon>Pyramimonadales</taxon>
        <taxon>Pyramimonadaceae</taxon>
        <taxon>Cymbomonas</taxon>
    </lineage>
</organism>
<proteinExistence type="predicted"/>
<evidence type="ECO:0000313" key="1">
    <source>
        <dbReference type="EMBL" id="KAK3266195.1"/>
    </source>
</evidence>
<comment type="caution">
    <text evidence="1">The sequence shown here is derived from an EMBL/GenBank/DDBJ whole genome shotgun (WGS) entry which is preliminary data.</text>
</comment>